<dbReference type="PANTHER" id="PTHR11669:SF8">
    <property type="entry name" value="DNA POLYMERASE III SUBUNIT DELTA"/>
    <property type="match status" value="1"/>
</dbReference>
<dbReference type="InterPro" id="IPR004622">
    <property type="entry name" value="DNA_pol_HolB"/>
</dbReference>
<dbReference type="AlphaFoldDB" id="A0A0A2YI64"/>
<dbReference type="GO" id="GO:0009360">
    <property type="term" value="C:DNA polymerase III complex"/>
    <property type="evidence" value="ECO:0007669"/>
    <property type="project" value="InterPro"/>
</dbReference>
<keyword evidence="4" id="KW-0548">Nucleotidyltransferase</keyword>
<comment type="catalytic activity">
    <reaction evidence="7">
        <text>DNA(n) + a 2'-deoxyribonucleoside 5'-triphosphate = DNA(n+1) + diphosphate</text>
        <dbReference type="Rhea" id="RHEA:22508"/>
        <dbReference type="Rhea" id="RHEA-COMP:17339"/>
        <dbReference type="Rhea" id="RHEA-COMP:17340"/>
        <dbReference type="ChEBI" id="CHEBI:33019"/>
        <dbReference type="ChEBI" id="CHEBI:61560"/>
        <dbReference type="ChEBI" id="CHEBI:173112"/>
        <dbReference type="EC" id="2.7.7.7"/>
    </reaction>
</comment>
<reference evidence="10 12" key="2">
    <citation type="submission" date="2014-11" db="EMBL/GenBank/DDBJ databases">
        <title>Pan-genome of Gallibacterium spp.</title>
        <authorList>
            <person name="Kudirkiene E."/>
            <person name="Bojesen A.M."/>
        </authorList>
    </citation>
    <scope>NUCLEOTIDE SEQUENCE [LARGE SCALE GENOMIC DNA]</scope>
    <source>
        <strain evidence="10 12">Gerl. 2740/89</strain>
    </source>
</reference>
<evidence type="ECO:0000256" key="2">
    <source>
        <dbReference type="ARBA" id="ARBA00014363"/>
    </source>
</evidence>
<reference evidence="9 11" key="1">
    <citation type="submission" date="2014-08" db="EMBL/GenBank/DDBJ databases">
        <title>Chaperone-usher fimbriae in a diverse selection of Gallibacterium genomes.</title>
        <authorList>
            <person name="Kudirkiene E."/>
            <person name="Bager R.J."/>
            <person name="Johnson T.J."/>
            <person name="Bojesen A.M."/>
        </authorList>
    </citation>
    <scope>NUCLEOTIDE SEQUENCE [LARGE SCALE GENOMIC DNA]</scope>
    <source>
        <strain evidence="9 11">CCM5974</strain>
    </source>
</reference>
<dbReference type="GO" id="GO:0008408">
    <property type="term" value="F:3'-5' exonuclease activity"/>
    <property type="evidence" value="ECO:0007669"/>
    <property type="project" value="InterPro"/>
</dbReference>
<dbReference type="EMBL" id="JTJQ01000012">
    <property type="protein sequence ID" value="OBX01686.1"/>
    <property type="molecule type" value="Genomic_DNA"/>
</dbReference>
<dbReference type="PANTHER" id="PTHR11669">
    <property type="entry name" value="REPLICATION FACTOR C / DNA POLYMERASE III GAMMA-TAU SUBUNIT"/>
    <property type="match status" value="1"/>
</dbReference>
<sequence>MVSTTKIVDLPWVFPIYQQIIQAFLAGYGHHALLIRSADNNGAEQFCFALAQWLLCEDKQPQEACGHCRQCQLFLHHSHPDFYFIHSEEGKKISVDTIREVADKLSRRSQQQTSKVVYLQGIEQLTEAAANALLKTLEEPTEDCYFILQTNVEHRVLATIQSRCQQWALPLPTMQQGIDWLQQQGFSDLEQMKTALLMNYQRPFAAKISLEKGEIAQRLAFLRQFWKFYRNKNLLILLPYFETEQSVTQLNWLESFLLDTLKCSLHIYQNWLCRDLQSGIIAFAQAVPTLKIYRALLIVRQMRADLMSINGVNQELIITDGLIKMIEQVFEG</sequence>
<dbReference type="EMBL" id="JPXX01000021">
    <property type="protein sequence ID" value="KGQ37034.1"/>
    <property type="molecule type" value="Genomic_DNA"/>
</dbReference>
<dbReference type="NCBIfam" id="TIGR00678">
    <property type="entry name" value="holB"/>
    <property type="match status" value="1"/>
</dbReference>
<keyword evidence="12" id="KW-1185">Reference proteome</keyword>
<name>A0A0A2YI64_9PAST</name>
<feature type="domain" description="DNA polymerase III delta subunit C-terminal" evidence="8">
    <location>
        <begin position="215"/>
        <end position="325"/>
    </location>
</feature>
<dbReference type="InterPro" id="IPR015199">
    <property type="entry name" value="DNA_pol_III_delta_C"/>
</dbReference>
<evidence type="ECO:0000256" key="1">
    <source>
        <dbReference type="ARBA" id="ARBA00012417"/>
    </source>
</evidence>
<dbReference type="Gene3D" id="3.40.50.300">
    <property type="entry name" value="P-loop containing nucleotide triphosphate hydrolases"/>
    <property type="match status" value="1"/>
</dbReference>
<evidence type="ECO:0000256" key="6">
    <source>
        <dbReference type="ARBA" id="ARBA00022932"/>
    </source>
</evidence>
<dbReference type="SUPFAM" id="SSF48019">
    <property type="entry name" value="post-AAA+ oligomerization domain-like"/>
    <property type="match status" value="1"/>
</dbReference>
<dbReference type="PATRIC" id="fig|155515.4.peg.37"/>
<dbReference type="Pfam" id="PF13177">
    <property type="entry name" value="DNA_pol3_delta2"/>
    <property type="match status" value="1"/>
</dbReference>
<evidence type="ECO:0000256" key="3">
    <source>
        <dbReference type="ARBA" id="ARBA00022679"/>
    </source>
</evidence>
<accession>A0A0A2YI64</accession>
<evidence type="ECO:0000256" key="4">
    <source>
        <dbReference type="ARBA" id="ARBA00022695"/>
    </source>
</evidence>
<dbReference type="InterPro" id="IPR050238">
    <property type="entry name" value="DNA_Rep/Repair_Clamp_Loader"/>
</dbReference>
<organism evidence="9 11">
    <name type="scientific">Gallibacterium genomosp. 1</name>
    <dbReference type="NCBI Taxonomy" id="155515"/>
    <lineage>
        <taxon>Bacteria</taxon>
        <taxon>Pseudomonadati</taxon>
        <taxon>Pseudomonadota</taxon>
        <taxon>Gammaproteobacteria</taxon>
        <taxon>Pasteurellales</taxon>
        <taxon>Pasteurellaceae</taxon>
        <taxon>Gallibacterium</taxon>
    </lineage>
</organism>
<evidence type="ECO:0000313" key="10">
    <source>
        <dbReference type="EMBL" id="OBX01686.1"/>
    </source>
</evidence>
<dbReference type="InterPro" id="IPR008921">
    <property type="entry name" value="DNA_pol3_clamp-load_cplx_C"/>
</dbReference>
<proteinExistence type="predicted"/>
<evidence type="ECO:0000313" key="11">
    <source>
        <dbReference type="Proteomes" id="UP000030539"/>
    </source>
</evidence>
<comment type="caution">
    <text evidence="9">The sequence shown here is derived from an EMBL/GenBank/DDBJ whole genome shotgun (WGS) entry which is preliminary data.</text>
</comment>
<dbReference type="OrthoDB" id="9811073at2"/>
<protein>
    <recommendedName>
        <fullName evidence="2">DNA polymerase III subunit delta'</fullName>
        <ecNumber evidence="1">2.7.7.7</ecNumber>
    </recommendedName>
</protein>
<evidence type="ECO:0000313" key="12">
    <source>
        <dbReference type="Proteomes" id="UP000092594"/>
    </source>
</evidence>
<dbReference type="EC" id="2.7.7.7" evidence="1"/>
<dbReference type="GO" id="GO:0006261">
    <property type="term" value="P:DNA-templated DNA replication"/>
    <property type="evidence" value="ECO:0007669"/>
    <property type="project" value="TreeGrafter"/>
</dbReference>
<gene>
    <name evidence="9" type="ORF">JP36_08015</name>
    <name evidence="10" type="ORF">QV05_04430</name>
</gene>
<dbReference type="RefSeq" id="WP_039173664.1">
    <property type="nucleotide sequence ID" value="NZ_JPXX01000021.1"/>
</dbReference>
<dbReference type="SUPFAM" id="SSF52540">
    <property type="entry name" value="P-loop containing nucleoside triphosphate hydrolases"/>
    <property type="match status" value="1"/>
</dbReference>
<dbReference type="Pfam" id="PF09115">
    <property type="entry name" value="DNApol3-delta_C"/>
    <property type="match status" value="1"/>
</dbReference>
<dbReference type="STRING" id="155515.JP36_08015"/>
<keyword evidence="3" id="KW-0808">Transferase</keyword>
<dbReference type="GO" id="GO:0003677">
    <property type="term" value="F:DNA binding"/>
    <property type="evidence" value="ECO:0007669"/>
    <property type="project" value="InterPro"/>
</dbReference>
<evidence type="ECO:0000256" key="7">
    <source>
        <dbReference type="ARBA" id="ARBA00049244"/>
    </source>
</evidence>
<dbReference type="eggNOG" id="COG0470">
    <property type="taxonomic scope" value="Bacteria"/>
</dbReference>
<keyword evidence="6" id="KW-0239">DNA-directed DNA polymerase</keyword>
<keyword evidence="5" id="KW-0235">DNA replication</keyword>
<dbReference type="Proteomes" id="UP000030539">
    <property type="component" value="Unassembled WGS sequence"/>
</dbReference>
<dbReference type="GO" id="GO:0003887">
    <property type="term" value="F:DNA-directed DNA polymerase activity"/>
    <property type="evidence" value="ECO:0007669"/>
    <property type="project" value="UniProtKB-KW"/>
</dbReference>
<dbReference type="InterPro" id="IPR027417">
    <property type="entry name" value="P-loop_NTPase"/>
</dbReference>
<evidence type="ECO:0000256" key="5">
    <source>
        <dbReference type="ARBA" id="ARBA00022705"/>
    </source>
</evidence>
<dbReference type="Proteomes" id="UP000092594">
    <property type="component" value="Unassembled WGS sequence"/>
</dbReference>
<dbReference type="Gene3D" id="1.20.272.10">
    <property type="match status" value="1"/>
</dbReference>
<evidence type="ECO:0000313" key="9">
    <source>
        <dbReference type="EMBL" id="KGQ37034.1"/>
    </source>
</evidence>
<evidence type="ECO:0000259" key="8">
    <source>
        <dbReference type="Pfam" id="PF09115"/>
    </source>
</evidence>